<name>A0A8A4V191_LACGS</name>
<evidence type="ECO:0000313" key="3">
    <source>
        <dbReference type="Proteomes" id="UP000663932"/>
    </source>
</evidence>
<dbReference type="SMART" id="SM00530">
    <property type="entry name" value="HTH_XRE"/>
    <property type="match status" value="1"/>
</dbReference>
<feature type="domain" description="HTH cro/C1-type" evidence="1">
    <location>
        <begin position="11"/>
        <end position="65"/>
    </location>
</feature>
<organism evidence="2 3">
    <name type="scientific">Lactobacillus gasseri</name>
    <dbReference type="NCBI Taxonomy" id="1596"/>
    <lineage>
        <taxon>Bacteria</taxon>
        <taxon>Bacillati</taxon>
        <taxon>Bacillota</taxon>
        <taxon>Bacilli</taxon>
        <taxon>Lactobacillales</taxon>
        <taxon>Lactobacillaceae</taxon>
        <taxon>Lactobacillus</taxon>
    </lineage>
</organism>
<dbReference type="AlphaFoldDB" id="A0A8A4V191"/>
<sequence>MGELKLDLKRLRAERIAKGLDQAEFAHKLGMSRSSYSKRENGLVNISISELARMMSILGFNKDNLSIFFTQNVPIGEHKKLRGDKKSE</sequence>
<dbReference type="InterPro" id="IPR001387">
    <property type="entry name" value="Cro/C1-type_HTH"/>
</dbReference>
<dbReference type="RefSeq" id="WP_144231554.1">
    <property type="nucleotide sequence ID" value="NZ_CABHMU010000012.1"/>
</dbReference>
<dbReference type="Gene3D" id="1.10.260.40">
    <property type="entry name" value="lambda repressor-like DNA-binding domains"/>
    <property type="match status" value="1"/>
</dbReference>
<evidence type="ECO:0000313" key="2">
    <source>
        <dbReference type="EMBL" id="QTD66312.1"/>
    </source>
</evidence>
<dbReference type="EMBL" id="CP071801">
    <property type="protein sequence ID" value="QTD66312.1"/>
    <property type="molecule type" value="Genomic_DNA"/>
</dbReference>
<dbReference type="Proteomes" id="UP000663932">
    <property type="component" value="Chromosome"/>
</dbReference>
<dbReference type="InterPro" id="IPR010982">
    <property type="entry name" value="Lambda_DNA-bd_dom_sf"/>
</dbReference>
<dbReference type="SUPFAM" id="SSF47413">
    <property type="entry name" value="lambda repressor-like DNA-binding domains"/>
    <property type="match status" value="1"/>
</dbReference>
<dbReference type="GO" id="GO:0003677">
    <property type="term" value="F:DNA binding"/>
    <property type="evidence" value="ECO:0007669"/>
    <property type="project" value="InterPro"/>
</dbReference>
<dbReference type="CDD" id="cd00093">
    <property type="entry name" value="HTH_XRE"/>
    <property type="match status" value="1"/>
</dbReference>
<gene>
    <name evidence="2" type="ORF">J3E67_000641</name>
</gene>
<proteinExistence type="predicted"/>
<protein>
    <submittedName>
        <fullName evidence="2">Helix-turn-helix transcriptional regulator</fullName>
    </submittedName>
</protein>
<dbReference type="PROSITE" id="PS50943">
    <property type="entry name" value="HTH_CROC1"/>
    <property type="match status" value="1"/>
</dbReference>
<reference evidence="2" key="1">
    <citation type="submission" date="2021-03" db="EMBL/GenBank/DDBJ databases">
        <title>Whole genome sequence of Lactobacillus gasseri HL75.</title>
        <authorList>
            <person name="Kim J.-M."/>
            <person name="Chung S.H."/>
            <person name="Kim J.-S."/>
        </authorList>
    </citation>
    <scope>NUCLEOTIDE SEQUENCE</scope>
    <source>
        <strain evidence="2">HL75</strain>
    </source>
</reference>
<accession>A0A8A4V191</accession>
<evidence type="ECO:0000259" key="1">
    <source>
        <dbReference type="PROSITE" id="PS50943"/>
    </source>
</evidence>
<dbReference type="Pfam" id="PF01381">
    <property type="entry name" value="HTH_3"/>
    <property type="match status" value="1"/>
</dbReference>